<comment type="caution">
    <text evidence="3">The sequence shown here is derived from an EMBL/GenBank/DDBJ whole genome shotgun (WGS) entry which is preliminary data.</text>
</comment>
<evidence type="ECO:0000259" key="2">
    <source>
        <dbReference type="Pfam" id="PF18164"/>
    </source>
</evidence>
<organism evidence="3 4">
    <name type="scientific">Allonocardiopsis opalescens</name>
    <dbReference type="NCBI Taxonomy" id="1144618"/>
    <lineage>
        <taxon>Bacteria</taxon>
        <taxon>Bacillati</taxon>
        <taxon>Actinomycetota</taxon>
        <taxon>Actinomycetes</taxon>
        <taxon>Streptosporangiales</taxon>
        <taxon>Allonocardiopsis</taxon>
    </lineage>
</organism>
<feature type="domain" description="N-acyltransferase N-terminal" evidence="1">
    <location>
        <begin position="54"/>
        <end position="182"/>
    </location>
</feature>
<name>A0A2T0PXD1_9ACTN</name>
<dbReference type="Gene3D" id="3.40.630.120">
    <property type="match status" value="1"/>
</dbReference>
<dbReference type="AlphaFoldDB" id="A0A2T0PXD1"/>
<dbReference type="InterPro" id="IPR041273">
    <property type="entry name" value="NAT_N"/>
</dbReference>
<gene>
    <name evidence="3" type="ORF">CLV72_108206</name>
</gene>
<protein>
    <recommendedName>
        <fullName evidence="5">Acyltransferase</fullName>
    </recommendedName>
</protein>
<feature type="domain" description="GNAT-like C-terminal" evidence="2">
    <location>
        <begin position="185"/>
        <end position="347"/>
    </location>
</feature>
<sequence length="350" mass="39167">MRHYRGMASPHTLSPAAVAEALRLTDAHTALLAELDAVGPRPAPLAPLGERRSRELLRAYGAGEQDAEEVAATEPDPERSPELWWLLDRCVHRTELDVGRFDAPYRAWPQLPETLGAAGRCFYAHVFTHASARVRAWHRERGVTERESLAILADLGRHLGVHRTAFGTVGLNAQSWLSLHLGGMIYEFGRLQFNMMTIAPGSSPGHWYDGERLSGLGPGFQAGDAALGVHIPPTGPLTPEAVEDSFARAREFFATRFPEPTRRLAVCTSWLLDDQLARYLDAGSNIVRFQRRFEAVPGGTEDESDFFWFVFRKHEPHLCQLPQDTALQRAIVAHLREGGRWRVRTGWTRL</sequence>
<proteinExistence type="predicted"/>
<reference evidence="3 4" key="1">
    <citation type="submission" date="2018-03" db="EMBL/GenBank/DDBJ databases">
        <title>Genomic Encyclopedia of Archaeal and Bacterial Type Strains, Phase II (KMG-II): from individual species to whole genera.</title>
        <authorList>
            <person name="Goeker M."/>
        </authorList>
    </citation>
    <scope>NUCLEOTIDE SEQUENCE [LARGE SCALE GENOMIC DNA]</scope>
    <source>
        <strain evidence="3 4">DSM 45601</strain>
    </source>
</reference>
<dbReference type="Pfam" id="PF18082">
    <property type="entry name" value="NAT_N"/>
    <property type="match status" value="1"/>
</dbReference>
<evidence type="ECO:0008006" key="5">
    <source>
        <dbReference type="Google" id="ProtNLM"/>
    </source>
</evidence>
<evidence type="ECO:0000313" key="3">
    <source>
        <dbReference type="EMBL" id="PRX96200.1"/>
    </source>
</evidence>
<dbReference type="InterPro" id="IPR041644">
    <property type="entry name" value="GNAT_C"/>
</dbReference>
<dbReference type="EMBL" id="PVZC01000008">
    <property type="protein sequence ID" value="PRX96200.1"/>
    <property type="molecule type" value="Genomic_DNA"/>
</dbReference>
<dbReference type="Proteomes" id="UP000237846">
    <property type="component" value="Unassembled WGS sequence"/>
</dbReference>
<dbReference type="Pfam" id="PF18164">
    <property type="entry name" value="GNAT_C"/>
    <property type="match status" value="1"/>
</dbReference>
<accession>A0A2T0PXD1</accession>
<keyword evidence="4" id="KW-1185">Reference proteome</keyword>
<evidence type="ECO:0000259" key="1">
    <source>
        <dbReference type="Pfam" id="PF18082"/>
    </source>
</evidence>
<evidence type="ECO:0000313" key="4">
    <source>
        <dbReference type="Proteomes" id="UP000237846"/>
    </source>
</evidence>